<dbReference type="EMBL" id="JBCLUF010000015">
    <property type="protein sequence ID" value="MEY8662337.1"/>
    <property type="molecule type" value="Genomic_DNA"/>
</dbReference>
<accession>A0ABV4DS94</accession>
<dbReference type="Proteomes" id="UP001565236">
    <property type="component" value="Unassembled WGS sequence"/>
</dbReference>
<dbReference type="RefSeq" id="WP_369941804.1">
    <property type="nucleotide sequence ID" value="NZ_JBCLUF010000015.1"/>
</dbReference>
<evidence type="ECO:0000313" key="1">
    <source>
        <dbReference type="EMBL" id="MEY8662337.1"/>
    </source>
</evidence>
<sequence>MLARKLLFLTDPSAKLDLYAVCLKSERAELQTLIERLKVSLQKCSPKGVR</sequence>
<protein>
    <submittedName>
        <fullName evidence="1">Uncharacterized protein</fullName>
    </submittedName>
</protein>
<keyword evidence="2" id="KW-1185">Reference proteome</keyword>
<name>A0ABV4DS94_9LACO</name>
<gene>
    <name evidence="1" type="ORF">AALT52_05485</name>
</gene>
<proteinExistence type="predicted"/>
<comment type="caution">
    <text evidence="1">The sequence shown here is derived from an EMBL/GenBank/DDBJ whole genome shotgun (WGS) entry which is preliminary data.</text>
</comment>
<reference evidence="1 2" key="1">
    <citation type="submission" date="2024-03" db="EMBL/GenBank/DDBJ databases">
        <title>Mouse gut bacterial collection (mGBC) of GemPharmatech.</title>
        <authorList>
            <person name="He Y."/>
            <person name="Dong L."/>
            <person name="Wu D."/>
            <person name="Gao X."/>
            <person name="Lin Z."/>
        </authorList>
    </citation>
    <scope>NUCLEOTIDE SEQUENCE [LARGE SCALE GENOMIC DNA]</scope>
    <source>
        <strain evidence="1 2">15-30</strain>
    </source>
</reference>
<organism evidence="1 2">
    <name type="scientific">Ligilactobacillus faecis</name>
    <dbReference type="NCBI Taxonomy" id="762833"/>
    <lineage>
        <taxon>Bacteria</taxon>
        <taxon>Bacillati</taxon>
        <taxon>Bacillota</taxon>
        <taxon>Bacilli</taxon>
        <taxon>Lactobacillales</taxon>
        <taxon>Lactobacillaceae</taxon>
        <taxon>Ligilactobacillus</taxon>
    </lineage>
</organism>
<evidence type="ECO:0000313" key="2">
    <source>
        <dbReference type="Proteomes" id="UP001565236"/>
    </source>
</evidence>